<feature type="region of interest" description="Disordered" evidence="9">
    <location>
        <begin position="226"/>
        <end position="255"/>
    </location>
</feature>
<sequence length="255" mass="27121">MCGRFVVARVGSELAGVLRADVVADDLPAPSFNIAPTARAAIVLDSAKTEPPTRRIAAARWGLVPPWAKDPSIGSRAFNARSEEAADKPMFRGALAARRAVIPASGYYEWRTDAGGKTPFYIRPEADEPLLLAGLYEWWKDDARAADDPQRWLLSFTILTRDAVGELGSIHDRMPLFIDADHADVWLDPTTEYAGDLLDAVVDAAPARADELIAVPVGKAVGNVRNDDPSLIDPVDGTTAATAADGAASSASSAE</sequence>
<keyword evidence="4 8" id="KW-0378">Hydrolase</keyword>
<dbReference type="OrthoDB" id="9782620at2"/>
<dbReference type="GO" id="GO:0006508">
    <property type="term" value="P:proteolysis"/>
    <property type="evidence" value="ECO:0007669"/>
    <property type="project" value="UniProtKB-KW"/>
</dbReference>
<evidence type="ECO:0000256" key="3">
    <source>
        <dbReference type="ARBA" id="ARBA00022763"/>
    </source>
</evidence>
<dbReference type="AlphaFoldDB" id="A0A5J5IQC5"/>
<dbReference type="InterPro" id="IPR036590">
    <property type="entry name" value="SRAP-like"/>
</dbReference>
<dbReference type="InterPro" id="IPR003738">
    <property type="entry name" value="SRAP"/>
</dbReference>
<dbReference type="PANTHER" id="PTHR13604:SF0">
    <property type="entry name" value="ABASIC SITE PROCESSING PROTEIN HMCES"/>
    <property type="match status" value="1"/>
</dbReference>
<evidence type="ECO:0000313" key="10">
    <source>
        <dbReference type="EMBL" id="KAA9086796.1"/>
    </source>
</evidence>
<keyword evidence="5" id="KW-0190">Covalent protein-DNA linkage</keyword>
<dbReference type="Gene3D" id="3.90.1680.10">
    <property type="entry name" value="SOS response associated peptidase-like"/>
    <property type="match status" value="1"/>
</dbReference>
<evidence type="ECO:0000256" key="1">
    <source>
        <dbReference type="ARBA" id="ARBA00008136"/>
    </source>
</evidence>
<evidence type="ECO:0000256" key="6">
    <source>
        <dbReference type="ARBA" id="ARBA00023125"/>
    </source>
</evidence>
<evidence type="ECO:0000313" key="11">
    <source>
        <dbReference type="Proteomes" id="UP000327039"/>
    </source>
</evidence>
<proteinExistence type="inferred from homology"/>
<evidence type="ECO:0000256" key="4">
    <source>
        <dbReference type="ARBA" id="ARBA00022801"/>
    </source>
</evidence>
<evidence type="ECO:0000256" key="2">
    <source>
        <dbReference type="ARBA" id="ARBA00022670"/>
    </source>
</evidence>
<dbReference type="EC" id="3.4.-.-" evidence="8"/>
<comment type="caution">
    <text evidence="10">The sequence shown here is derived from an EMBL/GenBank/DDBJ whole genome shotgun (WGS) entry which is preliminary data.</text>
</comment>
<evidence type="ECO:0000256" key="8">
    <source>
        <dbReference type="RuleBase" id="RU364100"/>
    </source>
</evidence>
<keyword evidence="3" id="KW-0227">DNA damage</keyword>
<organism evidence="10 11">
    <name type="scientific">Microbacterium radiodurans</name>
    <dbReference type="NCBI Taxonomy" id="661398"/>
    <lineage>
        <taxon>Bacteria</taxon>
        <taxon>Bacillati</taxon>
        <taxon>Actinomycetota</taxon>
        <taxon>Actinomycetes</taxon>
        <taxon>Micrococcales</taxon>
        <taxon>Microbacteriaceae</taxon>
        <taxon>Microbacterium</taxon>
    </lineage>
</organism>
<comment type="similarity">
    <text evidence="1 8">Belongs to the SOS response-associated peptidase family.</text>
</comment>
<dbReference type="GO" id="GO:0003697">
    <property type="term" value="F:single-stranded DNA binding"/>
    <property type="evidence" value="ECO:0007669"/>
    <property type="project" value="InterPro"/>
</dbReference>
<gene>
    <name evidence="10" type="ORF">F6B42_07285</name>
</gene>
<dbReference type="EMBL" id="VYRZ01000002">
    <property type="protein sequence ID" value="KAA9086796.1"/>
    <property type="molecule type" value="Genomic_DNA"/>
</dbReference>
<name>A0A5J5IQC5_9MICO</name>
<protein>
    <recommendedName>
        <fullName evidence="8">Abasic site processing protein</fullName>
        <ecNumber evidence="8">3.4.-.-</ecNumber>
    </recommendedName>
</protein>
<dbReference type="PANTHER" id="PTHR13604">
    <property type="entry name" value="DC12-RELATED"/>
    <property type="match status" value="1"/>
</dbReference>
<evidence type="ECO:0000256" key="7">
    <source>
        <dbReference type="ARBA" id="ARBA00023239"/>
    </source>
</evidence>
<evidence type="ECO:0000256" key="5">
    <source>
        <dbReference type="ARBA" id="ARBA00023124"/>
    </source>
</evidence>
<keyword evidence="6" id="KW-0238">DNA-binding</keyword>
<dbReference type="GO" id="GO:0106300">
    <property type="term" value="P:protein-DNA covalent cross-linking repair"/>
    <property type="evidence" value="ECO:0007669"/>
    <property type="project" value="InterPro"/>
</dbReference>
<accession>A0A5J5IQC5</accession>
<dbReference type="RefSeq" id="WP_150418968.1">
    <property type="nucleotide sequence ID" value="NZ_VYRZ01000002.1"/>
</dbReference>
<dbReference type="SUPFAM" id="SSF143081">
    <property type="entry name" value="BB1717-like"/>
    <property type="match status" value="1"/>
</dbReference>
<keyword evidence="2 8" id="KW-0645">Protease</keyword>
<dbReference type="GO" id="GO:0016829">
    <property type="term" value="F:lyase activity"/>
    <property type="evidence" value="ECO:0007669"/>
    <property type="project" value="UniProtKB-KW"/>
</dbReference>
<reference evidence="11" key="1">
    <citation type="submission" date="2019-09" db="EMBL/GenBank/DDBJ databases">
        <title>Mumia zhuanghuii sp. nov. isolated from the intestinal contents of plateau pika (Ochotona curzoniae) in the Qinghai-Tibet plateau of China.</title>
        <authorList>
            <person name="Tian Z."/>
        </authorList>
    </citation>
    <scope>NUCLEOTIDE SEQUENCE [LARGE SCALE GENOMIC DNA]</scope>
    <source>
        <strain evidence="11">DSM 25564</strain>
    </source>
</reference>
<keyword evidence="7" id="KW-0456">Lyase</keyword>
<evidence type="ECO:0000256" key="9">
    <source>
        <dbReference type="SAM" id="MobiDB-lite"/>
    </source>
</evidence>
<dbReference type="Pfam" id="PF02586">
    <property type="entry name" value="SRAP"/>
    <property type="match status" value="1"/>
</dbReference>
<feature type="compositionally biased region" description="Low complexity" evidence="9">
    <location>
        <begin position="236"/>
        <end position="255"/>
    </location>
</feature>
<keyword evidence="11" id="KW-1185">Reference proteome</keyword>
<dbReference type="GO" id="GO:0008233">
    <property type="term" value="F:peptidase activity"/>
    <property type="evidence" value="ECO:0007669"/>
    <property type="project" value="UniProtKB-KW"/>
</dbReference>
<dbReference type="Proteomes" id="UP000327039">
    <property type="component" value="Unassembled WGS sequence"/>
</dbReference>